<keyword evidence="3" id="KW-1185">Reference proteome</keyword>
<accession>A0ABM1VQI9</accession>
<dbReference type="InterPro" id="IPR007724">
    <property type="entry name" value="Poly_GlycHdrlase"/>
</dbReference>
<dbReference type="GeneID" id="118477146"/>
<organism evidence="3 4">
    <name type="scientific">Aplysia californica</name>
    <name type="common">California sea hare</name>
    <dbReference type="NCBI Taxonomy" id="6500"/>
    <lineage>
        <taxon>Eukaryota</taxon>
        <taxon>Metazoa</taxon>
        <taxon>Spiralia</taxon>
        <taxon>Lophotrochozoa</taxon>
        <taxon>Mollusca</taxon>
        <taxon>Gastropoda</taxon>
        <taxon>Heterobranchia</taxon>
        <taxon>Euthyneura</taxon>
        <taxon>Tectipleura</taxon>
        <taxon>Aplysiida</taxon>
        <taxon>Aplysioidea</taxon>
        <taxon>Aplysiidae</taxon>
        <taxon>Aplysia</taxon>
    </lineage>
</organism>
<dbReference type="PANTHER" id="PTHR12837:SF0">
    <property type="entry name" value="POLY(ADP-RIBOSE) GLYCOHYDROLASE"/>
    <property type="match status" value="1"/>
</dbReference>
<evidence type="ECO:0000259" key="2">
    <source>
        <dbReference type="Pfam" id="PF20811"/>
    </source>
</evidence>
<feature type="compositionally biased region" description="Low complexity" evidence="1">
    <location>
        <begin position="59"/>
        <end position="72"/>
    </location>
</feature>
<evidence type="ECO:0000256" key="1">
    <source>
        <dbReference type="SAM" id="MobiDB-lite"/>
    </source>
</evidence>
<evidence type="ECO:0000313" key="4">
    <source>
        <dbReference type="RefSeq" id="XP_035824681.1"/>
    </source>
</evidence>
<proteinExistence type="predicted"/>
<dbReference type="RefSeq" id="XP_035824681.1">
    <property type="nucleotide sequence ID" value="XM_035968788.1"/>
</dbReference>
<protein>
    <submittedName>
        <fullName evidence="4">Poly(ADP-ribose) glycohydrolase 1-like</fullName>
    </submittedName>
</protein>
<reference evidence="4" key="1">
    <citation type="submission" date="2025-08" db="UniProtKB">
        <authorList>
            <consortium name="RefSeq"/>
        </authorList>
    </citation>
    <scope>IDENTIFICATION</scope>
</reference>
<dbReference type="Pfam" id="PF20811">
    <property type="entry name" value="PARG_cat_N"/>
    <property type="match status" value="1"/>
</dbReference>
<name>A0ABM1VQI9_APLCA</name>
<feature type="domain" description="PARG helical" evidence="2">
    <location>
        <begin position="129"/>
        <end position="246"/>
    </location>
</feature>
<evidence type="ECO:0000313" key="3">
    <source>
        <dbReference type="Proteomes" id="UP000694888"/>
    </source>
</evidence>
<dbReference type="Proteomes" id="UP000694888">
    <property type="component" value="Unplaced"/>
</dbReference>
<dbReference type="PANTHER" id="PTHR12837">
    <property type="entry name" value="POLY ADP-RIBOSE GLYCOHYDROLASE"/>
    <property type="match status" value="1"/>
</dbReference>
<dbReference type="InterPro" id="IPR048362">
    <property type="entry name" value="PARG_helical"/>
</dbReference>
<feature type="region of interest" description="Disordered" evidence="1">
    <location>
        <begin position="56"/>
        <end position="99"/>
    </location>
</feature>
<feature type="compositionally biased region" description="Pro residues" evidence="1">
    <location>
        <begin position="73"/>
        <end position="83"/>
    </location>
</feature>
<gene>
    <name evidence="4" type="primary">LOC118477146</name>
</gene>
<sequence>MEEEDANTLTLPPDRPGWPAVRGFLVELKGRLMGRDIDEQETGWYMQVLYTTIQSDRVPPTSTTTSTTSTRGRPPPLPPPPPSSSGGQGEAVRSQVQAMRSQVQASVKKKLSPTCVWYGVLKFLKKVPKDEANKFLHSTLPRIIEMALRIEELRPDKSLPVCRAQDESTVVLSRQFVCSVVASFFLCLFPERTRDKTSKMNIVNFTSFFKHLPIPSQVAKLRCILHYFECVIEREMNLPGQIVFSRKFK</sequence>